<dbReference type="InterPro" id="IPR027417">
    <property type="entry name" value="P-loop_NTPase"/>
</dbReference>
<evidence type="ECO:0008006" key="5">
    <source>
        <dbReference type="Google" id="ProtNLM"/>
    </source>
</evidence>
<dbReference type="InterPro" id="IPR041699">
    <property type="entry name" value="AAA_32"/>
</dbReference>
<evidence type="ECO:0000259" key="1">
    <source>
        <dbReference type="Pfam" id="PF13654"/>
    </source>
</evidence>
<protein>
    <recommendedName>
        <fullName evidence="5">ATP-dependent protease</fullName>
    </recommendedName>
</protein>
<dbReference type="Pfam" id="PF20437">
    <property type="entry name" value="LonC_helical"/>
    <property type="match status" value="1"/>
</dbReference>
<sequence>MSSKEQKQNKPPVTELGVEQLRFYCDKDFFDFTTTANVPPLDEMIGQERGVKAMEFGLHTQKPGYNIFVSGMVGTGKLTYAKQVVRKLAKNQPVPPDWCYVNNFEDSSQPIAISLPAGTGNEFRQEMKELLENLRNEIPKVFSSEDYERERAALMKAFHQEQLARQEAFVEKAKTYSIQVNWSNTGYVLVPLIDGEPLSEEEFQKLDEETREEIKANMQAVQDLAMIEMRRMQHLDRETREKIRELINRVALFAVVHLIDEVQEKYKDNPGVIDYLEAVRHDVVKNIKDFRRTPSSEEEKQMAMFGKTTKEMMQERYSVNLLVDNRGSEGSPVIIESNPNYYNLCGRVEYSSRMGVVSTDFSMIKAGAFHLANGGYLIVNAKDVLMNPGVWEAMKRTLKTKKIVCGKPWRAIRLNCHGLPEAPGNPGGRKGDYAGQPLYLLHDVSVR</sequence>
<dbReference type="Proteomes" id="UP000798488">
    <property type="component" value="Unassembled WGS sequence"/>
</dbReference>
<dbReference type="Pfam" id="PF13654">
    <property type="entry name" value="AAA_32"/>
    <property type="match status" value="1"/>
</dbReference>
<evidence type="ECO:0000259" key="2">
    <source>
        <dbReference type="Pfam" id="PF20437"/>
    </source>
</evidence>
<dbReference type="AlphaFoldDB" id="A0A9D2WQ01"/>
<feature type="domain" description="Lon protease AAA" evidence="1">
    <location>
        <begin position="330"/>
        <end position="410"/>
    </location>
</feature>
<evidence type="ECO:0000313" key="4">
    <source>
        <dbReference type="Proteomes" id="UP000798488"/>
    </source>
</evidence>
<dbReference type="InterPro" id="IPR046844">
    <property type="entry name" value="Lon-like_helical"/>
</dbReference>
<accession>A0A9D2WQ01</accession>
<proteinExistence type="predicted"/>
<name>A0A9D2WQ01_9FIRM</name>
<feature type="domain" description="Lon-like helical" evidence="2">
    <location>
        <begin position="97"/>
        <end position="130"/>
    </location>
</feature>
<evidence type="ECO:0000313" key="3">
    <source>
        <dbReference type="EMBL" id="KAF1085314.1"/>
    </source>
</evidence>
<dbReference type="Gene3D" id="3.40.50.300">
    <property type="entry name" value="P-loop containing nucleotide triphosphate hydrolases"/>
    <property type="match status" value="2"/>
</dbReference>
<reference evidence="3" key="1">
    <citation type="submission" date="2016-02" db="EMBL/GenBank/DDBJ databases">
        <title>Draft Genome Sequence of Sporotomaculum syntrophicum Strain FB, a Syntrophic Benzoate Degrader.</title>
        <authorList>
            <person name="Nobu M.K."/>
            <person name="Narihiro T."/>
            <person name="Qiu Y.-L."/>
            <person name="Ohashi A."/>
            <person name="Liu W.-T."/>
            <person name="Yuji S."/>
        </authorList>
    </citation>
    <scope>NUCLEOTIDE SEQUENCE</scope>
    <source>
        <strain evidence="3">FB</strain>
    </source>
</reference>
<organism evidence="3 4">
    <name type="scientific">Sporotomaculum syntrophicum</name>
    <dbReference type="NCBI Taxonomy" id="182264"/>
    <lineage>
        <taxon>Bacteria</taxon>
        <taxon>Bacillati</taxon>
        <taxon>Bacillota</taxon>
        <taxon>Clostridia</taxon>
        <taxon>Eubacteriales</taxon>
        <taxon>Desulfallaceae</taxon>
        <taxon>Sporotomaculum</taxon>
    </lineage>
</organism>
<dbReference type="EMBL" id="LSRS01000003">
    <property type="protein sequence ID" value="KAF1085314.1"/>
    <property type="molecule type" value="Genomic_DNA"/>
</dbReference>
<gene>
    <name evidence="3" type="ORF">SPSYN_01450</name>
</gene>
<comment type="caution">
    <text evidence="3">The sequence shown here is derived from an EMBL/GenBank/DDBJ whole genome shotgun (WGS) entry which is preliminary data.</text>
</comment>
<keyword evidence="4" id="KW-1185">Reference proteome</keyword>
<dbReference type="RefSeq" id="WP_243152952.1">
    <property type="nucleotide sequence ID" value="NZ_LSRS01000003.1"/>
</dbReference>
<dbReference type="SUPFAM" id="SSF52540">
    <property type="entry name" value="P-loop containing nucleoside triphosphate hydrolases"/>
    <property type="match status" value="1"/>
</dbReference>